<organism evidence="1">
    <name type="scientific">Ophidiomyces ophidiicola</name>
    <dbReference type="NCBI Taxonomy" id="1387563"/>
    <lineage>
        <taxon>Eukaryota</taxon>
        <taxon>Fungi</taxon>
        <taxon>Dikarya</taxon>
        <taxon>Ascomycota</taxon>
        <taxon>Pezizomycotina</taxon>
        <taxon>Eurotiomycetes</taxon>
        <taxon>Eurotiomycetidae</taxon>
        <taxon>Onygenales</taxon>
        <taxon>Onygenaceae</taxon>
        <taxon>Ophidiomyces</taxon>
    </lineage>
</organism>
<proteinExistence type="predicted"/>
<comment type="caution">
    <text evidence="1">The sequence shown here is derived from an EMBL/GenBank/DDBJ whole genome shotgun (WGS) entry which is preliminary data.</text>
</comment>
<dbReference type="EMBL" id="JALBCA010000010">
    <property type="protein sequence ID" value="KAI2391719.1"/>
    <property type="molecule type" value="Genomic_DNA"/>
</dbReference>
<sequence>MPILNLTEAPIRHENNNIDYDLGPPTIPSLSSNVDCSDIVDDESDAADDVMDAAEQEISYCSGPVQYYPLRIGEVLNQRYRIDHKIDYGGFSTVWLAHDLKHQIDVAIKVMASSTTYTSDGHEFHIQTAIRRAVKDTSHLVLFQDIFLLRGKNSNHYVLVYPFLGPGLCFSEIEAMPLATRMFAARQLLQGLESLHKAGFVHRDVNIKNVLRDSVLPKDLSIACKYDILGRPVRYPISMVWRPGELVMPLKLPEELKSKRFYLADFGISMKVGDSVIPDGSPPYEYCSPERLHDSSPTFSCDMWSYMCVFSQLYLGGPCLFYRLDDVVKCMGPLPENLRGQYILNKAKDNWYDQSGRRDTTYIENKIARLRPGISSAEKALALSVFTRGFSVIPEQRLTASQLLQDPSFNALLDSNCS</sequence>
<accession>A0ACB8V354</accession>
<reference evidence="1" key="1">
    <citation type="journal article" date="2022" name="bioRxiv">
        <title>Population genetic analysis of Ophidiomyces ophidiicola, the causative agent of snake fungal disease, indicates recent introductions to the USA.</title>
        <authorList>
            <person name="Ladner J.T."/>
            <person name="Palmer J.M."/>
            <person name="Ettinger C.L."/>
            <person name="Stajich J.E."/>
            <person name="Farrell T.M."/>
            <person name="Glorioso B.M."/>
            <person name="Lawson B."/>
            <person name="Price S.J."/>
            <person name="Stengle A.G."/>
            <person name="Grear D.A."/>
            <person name="Lorch J.M."/>
        </authorList>
    </citation>
    <scope>NUCLEOTIDE SEQUENCE</scope>
    <source>
        <strain evidence="1">NWHC 24266-5</strain>
    </source>
</reference>
<evidence type="ECO:0000313" key="1">
    <source>
        <dbReference type="EMBL" id="KAI2391719.1"/>
    </source>
</evidence>
<gene>
    <name evidence="1" type="ORF">LOY88_000944</name>
</gene>
<name>A0ACB8V354_9EURO</name>
<protein>
    <submittedName>
        <fullName evidence="1">Uncharacterized protein</fullName>
    </submittedName>
</protein>